<dbReference type="GO" id="GO:0032156">
    <property type="term" value="C:septin cytoskeleton"/>
    <property type="evidence" value="ECO:0007669"/>
    <property type="project" value="UniProtKB-ARBA"/>
</dbReference>
<dbReference type="InterPro" id="IPR012340">
    <property type="entry name" value="NA-bd_OB-fold"/>
</dbReference>
<dbReference type="InterPro" id="IPR003960">
    <property type="entry name" value="ATPase_AAA_CS"/>
</dbReference>
<comment type="caution">
    <text evidence="14">The sequence shown here is derived from an EMBL/GenBank/DDBJ whole genome shotgun (WGS) entry which is preliminary data.</text>
</comment>
<dbReference type="GO" id="GO:0008540">
    <property type="term" value="C:proteasome regulatory particle, base subcomplex"/>
    <property type="evidence" value="ECO:0007669"/>
    <property type="project" value="UniProtKB-ARBA"/>
</dbReference>
<dbReference type="FunFam" id="3.40.50.300:FF:000328">
    <property type="entry name" value="Septin spn3"/>
    <property type="match status" value="1"/>
</dbReference>
<dbReference type="SUPFAM" id="SSF52540">
    <property type="entry name" value="P-loop containing nucleoside triphosphate hydrolases"/>
    <property type="match status" value="2"/>
</dbReference>
<dbReference type="Proteomes" id="UP000664521">
    <property type="component" value="Unassembled WGS sequence"/>
</dbReference>
<evidence type="ECO:0000256" key="8">
    <source>
        <dbReference type="ARBA" id="ARBA00023242"/>
    </source>
</evidence>
<evidence type="ECO:0000256" key="12">
    <source>
        <dbReference type="SAM" id="MobiDB-lite"/>
    </source>
</evidence>
<dbReference type="Gene3D" id="2.40.50.140">
    <property type="entry name" value="Nucleic acid-binding proteins"/>
    <property type="match status" value="1"/>
</dbReference>
<keyword evidence="6" id="KW-0067">ATP-binding</keyword>
<evidence type="ECO:0000256" key="3">
    <source>
        <dbReference type="ARBA" id="ARBA00006914"/>
    </source>
</evidence>
<evidence type="ECO:0000313" key="15">
    <source>
        <dbReference type="Proteomes" id="UP000664521"/>
    </source>
</evidence>
<dbReference type="InterPro" id="IPR050221">
    <property type="entry name" value="26S_Proteasome_ATPase"/>
</dbReference>
<evidence type="ECO:0000256" key="1">
    <source>
        <dbReference type="ARBA" id="ARBA00004123"/>
    </source>
</evidence>
<protein>
    <recommendedName>
        <fullName evidence="10">26S proteasome regulatory subunit 6A</fullName>
    </recommendedName>
</protein>
<evidence type="ECO:0000256" key="2">
    <source>
        <dbReference type="ARBA" id="ARBA00004496"/>
    </source>
</evidence>
<evidence type="ECO:0000256" key="5">
    <source>
        <dbReference type="ARBA" id="ARBA00022741"/>
    </source>
</evidence>
<dbReference type="PROSITE" id="PS00674">
    <property type="entry name" value="AAA"/>
    <property type="match status" value="1"/>
</dbReference>
<dbReference type="InterPro" id="IPR030379">
    <property type="entry name" value="G_SEPTIN_dom"/>
</dbReference>
<organism evidence="14 15">
    <name type="scientific">Heterodermia speciosa</name>
    <dbReference type="NCBI Taxonomy" id="116794"/>
    <lineage>
        <taxon>Eukaryota</taxon>
        <taxon>Fungi</taxon>
        <taxon>Dikarya</taxon>
        <taxon>Ascomycota</taxon>
        <taxon>Pezizomycotina</taxon>
        <taxon>Lecanoromycetes</taxon>
        <taxon>OSLEUM clade</taxon>
        <taxon>Lecanoromycetidae</taxon>
        <taxon>Caliciales</taxon>
        <taxon>Physciaceae</taxon>
        <taxon>Heterodermia</taxon>
    </lineage>
</organism>
<feature type="compositionally biased region" description="Polar residues" evidence="12">
    <location>
        <begin position="751"/>
        <end position="769"/>
    </location>
</feature>
<dbReference type="InterPro" id="IPR003593">
    <property type="entry name" value="AAA+_ATPase"/>
</dbReference>
<dbReference type="AlphaFoldDB" id="A0A8H3I9D3"/>
<dbReference type="PROSITE" id="PS51719">
    <property type="entry name" value="G_SEPTIN"/>
    <property type="match status" value="1"/>
</dbReference>
<feature type="region of interest" description="Disordered" evidence="12">
    <location>
        <begin position="1"/>
        <end position="54"/>
    </location>
</feature>
<feature type="compositionally biased region" description="Basic and acidic residues" evidence="12">
    <location>
        <begin position="12"/>
        <end position="49"/>
    </location>
</feature>
<comment type="similarity">
    <text evidence="3">Belongs to the AAA ATPase family.</text>
</comment>
<keyword evidence="11" id="KW-0342">GTP-binding</keyword>
<dbReference type="FunFam" id="1.10.8.60:FF:000009">
    <property type="entry name" value="26S protease regulatory subunit 6A"/>
    <property type="match status" value="1"/>
</dbReference>
<dbReference type="Gene3D" id="1.10.8.60">
    <property type="match status" value="1"/>
</dbReference>
<dbReference type="FunFam" id="2.40.50.140:FF:000076">
    <property type="entry name" value="26S protease regulatory subunit 6A"/>
    <property type="match status" value="1"/>
</dbReference>
<keyword evidence="15" id="KW-1185">Reference proteome</keyword>
<dbReference type="PANTHER" id="PTHR23073">
    <property type="entry name" value="26S PROTEASOME REGULATORY SUBUNIT"/>
    <property type="match status" value="1"/>
</dbReference>
<comment type="function">
    <text evidence="9">The 26S proteasome is involved in the ATP-dependent degradation of ubiquitinated proteins. The regulatory (or ATPase) complex confers ATP dependency and substrate specificity to the 26S complex.</text>
</comment>
<dbReference type="InterPro" id="IPR032501">
    <property type="entry name" value="Prot_ATP_ID_OB_2nd"/>
</dbReference>
<dbReference type="Pfam" id="PF00735">
    <property type="entry name" value="Septin"/>
    <property type="match status" value="1"/>
</dbReference>
<dbReference type="InterPro" id="IPR041569">
    <property type="entry name" value="AAA_lid_3"/>
</dbReference>
<dbReference type="InterPro" id="IPR027417">
    <property type="entry name" value="P-loop_NTPase"/>
</dbReference>
<dbReference type="GO" id="GO:0005525">
    <property type="term" value="F:GTP binding"/>
    <property type="evidence" value="ECO:0007669"/>
    <property type="project" value="UniProtKB-KW"/>
</dbReference>
<sequence length="831" mass="93871">MSTLEDLDDMEREGKEEKKDDGDKDKDGKKADQDGDAEMKDADGQKKEEKEEDIIDTEILHSSTRDIQMRKRLLDNDMRIMKSEFQRLTHEQVAMKEKIKDNLDKIENNRQLPYLVGNVVELLDLDVEKEAAEEGANIDLDATRVGKSAVIKTSTRQTIFLPLIGLVDHTALKPGDLIGVNKDSYLVLDTLPAEYDSRVKAMEVDEKPTEKYTDVGGLDKQIEELVEAVVWPMQEADRFKKIGIKAPKGALMYGPPGTGKTLLARACAAQTNATFLKLAGPQLVQMFIGDGAKLVRDCFALAKEKAPSIIFIDELDAVGTKRFDSEKSGDREVQRTMLELLNQLDGFASDDRVKVLAATNRVDVLDPALLRSGRLDRKIEFPLPNEEARAQILKIHSRKMTVDEGVNWPELARSTDEFGGAQLKAVCVEAGMIALRKGMVKIGHEHYVDAIAEVQAKKKMKMRRKKNVKKGIQFCLMVCGASGTGRTTFVNTLCGKRVLQGRDDDDAANAHLEEGVRIKPITVELELDEEGTRISLTIVDTPGFGDQIDNEASFSEIVGHLEHQYDDILAEESRIKRNPRFRDNRVHALLYFITPTGHGLRELDIELMKRLSPRVNVIPVIGKADSLTPHELAESKKLVMEDIEHYRIPVYNFPYDVEEDDEDTIEENQELRGLMPFAIVGSDEVVEIGGRRVRARQYPWGVVEIDNPRHSDFLAVRSALLHSHLADLKEITHDFLYENYRTEKLSKSVDPGTTNDSSLSPEDLASQSVRVKEDQLRREEEKLREIELKVQREINEKRQELLARESQLKEFEARMQREQSIATDDTNGELP</sequence>
<feature type="region of interest" description="Disordered" evidence="12">
    <location>
        <begin position="746"/>
        <end position="772"/>
    </location>
</feature>
<dbReference type="GO" id="GO:0005524">
    <property type="term" value="F:ATP binding"/>
    <property type="evidence" value="ECO:0007669"/>
    <property type="project" value="UniProtKB-KW"/>
</dbReference>
<dbReference type="GO" id="GO:0005938">
    <property type="term" value="C:cell cortex"/>
    <property type="evidence" value="ECO:0007669"/>
    <property type="project" value="UniProtKB-ARBA"/>
</dbReference>
<dbReference type="GO" id="GO:0005634">
    <property type="term" value="C:nucleus"/>
    <property type="evidence" value="ECO:0007669"/>
    <property type="project" value="UniProtKB-SubCell"/>
</dbReference>
<dbReference type="FunFam" id="3.40.50.300:FF:000037">
    <property type="entry name" value="26S protease regulatory subunit 6A"/>
    <property type="match status" value="1"/>
</dbReference>
<dbReference type="Pfam" id="PF17862">
    <property type="entry name" value="AAA_lid_3"/>
    <property type="match status" value="1"/>
</dbReference>
<keyword evidence="5 11" id="KW-0547">Nucleotide-binding</keyword>
<dbReference type="GO" id="GO:0016887">
    <property type="term" value="F:ATP hydrolysis activity"/>
    <property type="evidence" value="ECO:0007669"/>
    <property type="project" value="InterPro"/>
</dbReference>
<name>A0A8H3I9D3_9LECA</name>
<evidence type="ECO:0000256" key="4">
    <source>
        <dbReference type="ARBA" id="ARBA00022490"/>
    </source>
</evidence>
<evidence type="ECO:0000259" key="13">
    <source>
        <dbReference type="PROSITE" id="PS51719"/>
    </source>
</evidence>
<evidence type="ECO:0000256" key="7">
    <source>
        <dbReference type="ARBA" id="ARBA00022942"/>
    </source>
</evidence>
<evidence type="ECO:0000256" key="11">
    <source>
        <dbReference type="RuleBase" id="RU004560"/>
    </source>
</evidence>
<keyword evidence="4" id="KW-0963">Cytoplasm</keyword>
<proteinExistence type="inferred from homology"/>
<keyword evidence="7 14" id="KW-0647">Proteasome</keyword>
<keyword evidence="8" id="KW-0539">Nucleus</keyword>
<evidence type="ECO:0000313" key="14">
    <source>
        <dbReference type="EMBL" id="CAF9909908.1"/>
    </source>
</evidence>
<dbReference type="CDD" id="cd01850">
    <property type="entry name" value="CDC_Septin"/>
    <property type="match status" value="1"/>
</dbReference>
<evidence type="ECO:0000256" key="9">
    <source>
        <dbReference type="ARBA" id="ARBA00024661"/>
    </source>
</evidence>
<dbReference type="EMBL" id="CAJPDS010000008">
    <property type="protein sequence ID" value="CAF9909908.1"/>
    <property type="molecule type" value="Genomic_DNA"/>
</dbReference>
<evidence type="ECO:0000256" key="10">
    <source>
        <dbReference type="ARBA" id="ARBA00069320"/>
    </source>
</evidence>
<feature type="compositionally biased region" description="Acidic residues" evidence="12">
    <location>
        <begin position="1"/>
        <end position="11"/>
    </location>
</feature>
<dbReference type="InterPro" id="IPR003959">
    <property type="entry name" value="ATPase_AAA_core"/>
</dbReference>
<dbReference type="Gene3D" id="3.40.50.300">
    <property type="entry name" value="P-loop containing nucleotide triphosphate hydrolases"/>
    <property type="match status" value="2"/>
</dbReference>
<feature type="domain" description="Septin-type G" evidence="13">
    <location>
        <begin position="470"/>
        <end position="747"/>
    </location>
</feature>
<dbReference type="SMART" id="SM00382">
    <property type="entry name" value="AAA"/>
    <property type="match status" value="1"/>
</dbReference>
<gene>
    <name evidence="14" type="primary">RPT5</name>
    <name evidence="14" type="ORF">HETSPECPRED_009554</name>
</gene>
<dbReference type="Pfam" id="PF16450">
    <property type="entry name" value="Prot_ATP_ID_OB_C"/>
    <property type="match status" value="1"/>
</dbReference>
<accession>A0A8H3I9D3</accession>
<comment type="subcellular location">
    <subcellularLocation>
        <location evidence="2">Cytoplasm</location>
    </subcellularLocation>
    <subcellularLocation>
        <location evidence="1">Nucleus</location>
    </subcellularLocation>
</comment>
<evidence type="ECO:0000256" key="6">
    <source>
        <dbReference type="ARBA" id="ARBA00022840"/>
    </source>
</evidence>
<comment type="similarity">
    <text evidence="11">Belongs to the TRAFAC class TrmE-Era-EngA-EngB-Septin-like GTPase superfamily. Septin GTPase family.</text>
</comment>
<dbReference type="InterPro" id="IPR016491">
    <property type="entry name" value="Septin"/>
</dbReference>
<dbReference type="Pfam" id="PF00004">
    <property type="entry name" value="AAA"/>
    <property type="match status" value="1"/>
</dbReference>
<dbReference type="OrthoDB" id="9443236at2759"/>
<reference evidence="14" key="1">
    <citation type="submission" date="2021-03" db="EMBL/GenBank/DDBJ databases">
        <authorList>
            <person name="Tagirdzhanova G."/>
        </authorList>
    </citation>
    <scope>NUCLEOTIDE SEQUENCE</scope>
</reference>